<dbReference type="SUPFAM" id="SSF63848">
    <property type="entry name" value="Cell-division inhibitor MinC, C-terminal domain"/>
    <property type="match status" value="1"/>
</dbReference>
<evidence type="ECO:0000259" key="6">
    <source>
        <dbReference type="Pfam" id="PF03775"/>
    </source>
</evidence>
<dbReference type="NCBIfam" id="TIGR01222">
    <property type="entry name" value="minC"/>
    <property type="match status" value="1"/>
</dbReference>
<evidence type="ECO:0000256" key="5">
    <source>
        <dbReference type="HAMAP-Rule" id="MF_00267"/>
    </source>
</evidence>
<evidence type="ECO:0000256" key="1">
    <source>
        <dbReference type="ARBA" id="ARBA00022618"/>
    </source>
</evidence>
<gene>
    <name evidence="5 7" type="primary">minC</name>
    <name evidence="7" type="ORF">AAIG11_16355</name>
</gene>
<organism evidence="7 8">
    <name type="scientific">Anoxynatronum sibiricum</name>
    <dbReference type="NCBI Taxonomy" id="210623"/>
    <lineage>
        <taxon>Bacteria</taxon>
        <taxon>Bacillati</taxon>
        <taxon>Bacillota</taxon>
        <taxon>Clostridia</taxon>
        <taxon>Eubacteriales</taxon>
        <taxon>Clostridiaceae</taxon>
        <taxon>Anoxynatronum</taxon>
    </lineage>
</organism>
<dbReference type="PANTHER" id="PTHR34108">
    <property type="entry name" value="SEPTUM SITE-DETERMINING PROTEIN MINC"/>
    <property type="match status" value="1"/>
</dbReference>
<dbReference type="InterPro" id="IPR016098">
    <property type="entry name" value="CAP/MinC_C"/>
</dbReference>
<dbReference type="RefSeq" id="WP_343187343.1">
    <property type="nucleotide sequence ID" value="NZ_JBCITM010000027.1"/>
</dbReference>
<keyword evidence="3 5" id="KW-0131">Cell cycle</keyword>
<protein>
    <recommendedName>
        <fullName evidence="5">Probable septum site-determining protein MinC</fullName>
    </recommendedName>
</protein>
<dbReference type="InterPro" id="IPR036145">
    <property type="entry name" value="MinC_C_sf"/>
</dbReference>
<comment type="subunit">
    <text evidence="4 5">Interacts with MinD and FtsZ.</text>
</comment>
<evidence type="ECO:0000313" key="8">
    <source>
        <dbReference type="Proteomes" id="UP001407405"/>
    </source>
</evidence>
<dbReference type="InterPro" id="IPR005526">
    <property type="entry name" value="Septum_form_inhib_MinC_C"/>
</dbReference>
<evidence type="ECO:0000256" key="4">
    <source>
        <dbReference type="ARBA" id="ARBA00046874"/>
    </source>
</evidence>
<reference evidence="7 8" key="1">
    <citation type="submission" date="2024-04" db="EMBL/GenBank/DDBJ databases">
        <title>Genome sequencing and metabolic network reconstruction of aminoacids and betaine degradation by Anoxynatronum sibiricum.</title>
        <authorList>
            <person name="Detkova E.N."/>
            <person name="Boltjanskaja Y.V."/>
            <person name="Mardanov A.V."/>
            <person name="Kevbrin V."/>
        </authorList>
    </citation>
    <scope>NUCLEOTIDE SEQUENCE [LARGE SCALE GENOMIC DNA]</scope>
    <source>
        <strain evidence="7 8">Z-7981</strain>
    </source>
</reference>
<comment type="function">
    <text evidence="5">Cell division inhibitor that blocks the formation of polar Z ring septums. Rapidly oscillates between the poles of the cell to destabilize FtsZ filaments that have formed before they mature into polar Z rings. Prevents FtsZ polymerization.</text>
</comment>
<keyword evidence="8" id="KW-1185">Reference proteome</keyword>
<keyword evidence="2 5" id="KW-0717">Septation</keyword>
<name>A0ABU9VY32_9CLOT</name>
<dbReference type="HAMAP" id="MF_00267">
    <property type="entry name" value="MinC"/>
    <property type="match status" value="1"/>
</dbReference>
<accession>A0ABU9VY32</accession>
<evidence type="ECO:0000256" key="3">
    <source>
        <dbReference type="ARBA" id="ARBA00023306"/>
    </source>
</evidence>
<sequence>MPTGEGVVEFKGTGNGLTIRVHLNQPYETIKEMIRHKIDEKPAFYTGATLAAVTCEGVSEETRQELEKWLASDYQMTLSAQKNHEKEREISRKTIGVSDEEDKLAALALLENSTQQNPKFVQGTMRSGQKVDHKGDVIVLGDVNPGAEIYAGGNIVVMGNLRGTAHAGLNGQENAFVAALILQPTQLRINQLITRSPDDVPEKIWNPEIARIKDQVICVEPFLSRNREID</sequence>
<dbReference type="Gene3D" id="2.160.20.70">
    <property type="match status" value="1"/>
</dbReference>
<dbReference type="Pfam" id="PF03775">
    <property type="entry name" value="MinC_C"/>
    <property type="match status" value="1"/>
</dbReference>
<dbReference type="EMBL" id="JBCITM010000027">
    <property type="protein sequence ID" value="MEN1762062.1"/>
    <property type="molecule type" value="Genomic_DNA"/>
</dbReference>
<feature type="domain" description="Septum formation inhibitor MinC C-terminal" evidence="6">
    <location>
        <begin position="120"/>
        <end position="219"/>
    </location>
</feature>
<evidence type="ECO:0000256" key="2">
    <source>
        <dbReference type="ARBA" id="ARBA00023210"/>
    </source>
</evidence>
<dbReference type="Proteomes" id="UP001407405">
    <property type="component" value="Unassembled WGS sequence"/>
</dbReference>
<proteinExistence type="inferred from homology"/>
<keyword evidence="1 5" id="KW-0132">Cell division</keyword>
<dbReference type="InterPro" id="IPR013033">
    <property type="entry name" value="MinC"/>
</dbReference>
<comment type="similarity">
    <text evidence="5">Belongs to the MinC family.</text>
</comment>
<comment type="caution">
    <text evidence="7">The sequence shown here is derived from an EMBL/GenBank/DDBJ whole genome shotgun (WGS) entry which is preliminary data.</text>
</comment>
<evidence type="ECO:0000313" key="7">
    <source>
        <dbReference type="EMBL" id="MEN1762062.1"/>
    </source>
</evidence>
<dbReference type="PANTHER" id="PTHR34108:SF1">
    <property type="entry name" value="SEPTUM SITE-DETERMINING PROTEIN MINC"/>
    <property type="match status" value="1"/>
</dbReference>